<dbReference type="AlphaFoldDB" id="A0AAV0AR67"/>
<proteinExistence type="predicted"/>
<keyword evidence="2" id="KW-1185">Reference proteome</keyword>
<sequence length="101" mass="11426">MTTSSVILHPEIDQARSDLLISTCFVSAMVGNQSGRESNLIAGVFTRNQSQEPQTNEMDRIIKEKALKCEEERQWLTSKLVKLTSSNKVLEREHSLYATEV</sequence>
<gene>
    <name evidence="1" type="ORF">PPACK8108_LOCUS5667</name>
</gene>
<evidence type="ECO:0000313" key="1">
    <source>
        <dbReference type="EMBL" id="CAH7670920.1"/>
    </source>
</evidence>
<reference evidence="1" key="1">
    <citation type="submission" date="2022-06" db="EMBL/GenBank/DDBJ databases">
        <authorList>
            <consortium name="SYNGENTA / RWTH Aachen University"/>
        </authorList>
    </citation>
    <scope>NUCLEOTIDE SEQUENCE</scope>
</reference>
<organism evidence="1 2">
    <name type="scientific">Phakopsora pachyrhizi</name>
    <name type="common">Asian soybean rust disease fungus</name>
    <dbReference type="NCBI Taxonomy" id="170000"/>
    <lineage>
        <taxon>Eukaryota</taxon>
        <taxon>Fungi</taxon>
        <taxon>Dikarya</taxon>
        <taxon>Basidiomycota</taxon>
        <taxon>Pucciniomycotina</taxon>
        <taxon>Pucciniomycetes</taxon>
        <taxon>Pucciniales</taxon>
        <taxon>Phakopsoraceae</taxon>
        <taxon>Phakopsora</taxon>
    </lineage>
</organism>
<protein>
    <submittedName>
        <fullName evidence="1">Uncharacterized protein</fullName>
    </submittedName>
</protein>
<name>A0AAV0AR67_PHAPC</name>
<dbReference type="EMBL" id="CALTRL010001089">
    <property type="protein sequence ID" value="CAH7670920.1"/>
    <property type="molecule type" value="Genomic_DNA"/>
</dbReference>
<dbReference type="Proteomes" id="UP001153365">
    <property type="component" value="Unassembled WGS sequence"/>
</dbReference>
<comment type="caution">
    <text evidence="1">The sequence shown here is derived from an EMBL/GenBank/DDBJ whole genome shotgun (WGS) entry which is preliminary data.</text>
</comment>
<accession>A0AAV0AR67</accession>
<evidence type="ECO:0000313" key="2">
    <source>
        <dbReference type="Proteomes" id="UP001153365"/>
    </source>
</evidence>